<dbReference type="STRING" id="114155.A0A4Q9P913"/>
<evidence type="ECO:0000256" key="1">
    <source>
        <dbReference type="SAM" id="MobiDB-lite"/>
    </source>
</evidence>
<dbReference type="AlphaFoldDB" id="A0A4Q9P913"/>
<feature type="signal peptide" evidence="2">
    <location>
        <begin position="1"/>
        <end position="21"/>
    </location>
</feature>
<feature type="chain" id="PRO_5043971954" evidence="2">
    <location>
        <begin position="22"/>
        <end position="241"/>
    </location>
</feature>
<proteinExistence type="predicted"/>
<dbReference type="Proteomes" id="UP000292082">
    <property type="component" value="Unassembled WGS sequence"/>
</dbReference>
<protein>
    <submittedName>
        <fullName evidence="3">Uncharacterized protein</fullName>
    </submittedName>
</protein>
<sequence>MRTSALALVAVAALTPALVGGAPFPAPGTYNSDISTQTDAGAPPEDLPASRLHPFIGVKQTRQPQPDHAPSLYQHAKVEPRQADGLAALAGDADKETSGAVDNDASSAVANGGQLVKRVSDLDTLGGNAHTGNSGDVDGGDVVNMADNFGMPTFLNINSNNAGTGGGSVGGCAVGGHSTKKGYGGNAYAGTPGQAMGGNVWNSGGMMNVDSNNAGAAGLSKTGCAYAGNVTEANPITAPQT</sequence>
<gene>
    <name evidence="3" type="ORF">BD310DRAFT_805661</name>
</gene>
<name>A0A4Q9P913_9APHY</name>
<evidence type="ECO:0000313" key="3">
    <source>
        <dbReference type="EMBL" id="TBU64889.1"/>
    </source>
</evidence>
<feature type="region of interest" description="Disordered" evidence="1">
    <location>
        <begin position="30"/>
        <end position="50"/>
    </location>
</feature>
<keyword evidence="2" id="KW-0732">Signal</keyword>
<feature type="compositionally biased region" description="Polar residues" evidence="1">
    <location>
        <begin position="30"/>
        <end position="39"/>
    </location>
</feature>
<reference evidence="3 4" key="1">
    <citation type="submission" date="2019-01" db="EMBL/GenBank/DDBJ databases">
        <title>Draft genome sequences of three monokaryotic isolates of the white-rot basidiomycete fungus Dichomitus squalens.</title>
        <authorList>
            <consortium name="DOE Joint Genome Institute"/>
            <person name="Lopez S.C."/>
            <person name="Andreopoulos B."/>
            <person name="Pangilinan J."/>
            <person name="Lipzen A."/>
            <person name="Riley R."/>
            <person name="Ahrendt S."/>
            <person name="Ng V."/>
            <person name="Barry K."/>
            <person name="Daum C."/>
            <person name="Grigoriev I.V."/>
            <person name="Hilden K.S."/>
            <person name="Makela M.R."/>
            <person name="de Vries R.P."/>
        </authorList>
    </citation>
    <scope>NUCLEOTIDE SEQUENCE [LARGE SCALE GENOMIC DNA]</scope>
    <source>
        <strain evidence="3 4">CBS 464.89</strain>
    </source>
</reference>
<dbReference type="EMBL" id="ML145085">
    <property type="protein sequence ID" value="TBU64889.1"/>
    <property type="molecule type" value="Genomic_DNA"/>
</dbReference>
<evidence type="ECO:0000313" key="4">
    <source>
        <dbReference type="Proteomes" id="UP000292082"/>
    </source>
</evidence>
<accession>A0A4Q9P913</accession>
<evidence type="ECO:0000256" key="2">
    <source>
        <dbReference type="SAM" id="SignalP"/>
    </source>
</evidence>
<organism evidence="3 4">
    <name type="scientific">Dichomitus squalens</name>
    <dbReference type="NCBI Taxonomy" id="114155"/>
    <lineage>
        <taxon>Eukaryota</taxon>
        <taxon>Fungi</taxon>
        <taxon>Dikarya</taxon>
        <taxon>Basidiomycota</taxon>
        <taxon>Agaricomycotina</taxon>
        <taxon>Agaricomycetes</taxon>
        <taxon>Polyporales</taxon>
        <taxon>Polyporaceae</taxon>
        <taxon>Dichomitus</taxon>
    </lineage>
</organism>
<keyword evidence="4" id="KW-1185">Reference proteome</keyword>